<feature type="region of interest" description="Disordered" evidence="2">
    <location>
        <begin position="94"/>
        <end position="135"/>
    </location>
</feature>
<feature type="region of interest" description="Disordered" evidence="2">
    <location>
        <begin position="422"/>
        <end position="469"/>
    </location>
</feature>
<dbReference type="InterPro" id="IPR001374">
    <property type="entry name" value="R3H_dom"/>
</dbReference>
<dbReference type="PROSITE" id="PS51061">
    <property type="entry name" value="R3H"/>
    <property type="match status" value="1"/>
</dbReference>
<feature type="compositionally biased region" description="Polar residues" evidence="2">
    <location>
        <begin position="800"/>
        <end position="810"/>
    </location>
</feature>
<feature type="compositionally biased region" description="Pro residues" evidence="2">
    <location>
        <begin position="734"/>
        <end position="743"/>
    </location>
</feature>
<dbReference type="SMART" id="SM00393">
    <property type="entry name" value="R3H"/>
    <property type="match status" value="1"/>
</dbReference>
<feature type="compositionally biased region" description="Low complexity" evidence="2">
    <location>
        <begin position="595"/>
        <end position="613"/>
    </location>
</feature>
<feature type="region of interest" description="Disordered" evidence="2">
    <location>
        <begin position="790"/>
        <end position="831"/>
    </location>
</feature>
<feature type="compositionally biased region" description="Low complexity" evidence="2">
    <location>
        <begin position="326"/>
        <end position="337"/>
    </location>
</feature>
<dbReference type="InterPro" id="IPR036867">
    <property type="entry name" value="R3H_dom_sf"/>
</dbReference>
<dbReference type="GeneID" id="116559202"/>
<dbReference type="CTD" id="22864"/>
<keyword evidence="5" id="KW-1185">Reference proteome</keyword>
<dbReference type="SUPFAM" id="SSF82708">
    <property type="entry name" value="R3H domain"/>
    <property type="match status" value="1"/>
</dbReference>
<dbReference type="Proteomes" id="UP000504640">
    <property type="component" value="Unplaced"/>
</dbReference>
<feature type="compositionally biased region" description="Low complexity" evidence="2">
    <location>
        <begin position="422"/>
        <end position="433"/>
    </location>
</feature>
<feature type="compositionally biased region" description="Basic and acidic residues" evidence="2">
    <location>
        <begin position="97"/>
        <end position="131"/>
    </location>
</feature>
<dbReference type="FunFam" id="3.30.1370.50:FF:000001">
    <property type="entry name" value="R3H domain-containing protein 2 isoform 1"/>
    <property type="match status" value="1"/>
</dbReference>
<evidence type="ECO:0000313" key="5">
    <source>
        <dbReference type="Proteomes" id="UP000504640"/>
    </source>
</evidence>
<dbReference type="PANTHER" id="PTHR15672">
    <property type="entry name" value="CAMP-REGULATED PHOSPHOPROTEIN 21 RELATED R3H DOMAIN CONTAINING PROTEIN"/>
    <property type="match status" value="1"/>
</dbReference>
<dbReference type="Pfam" id="PF12752">
    <property type="entry name" value="SUZ"/>
    <property type="match status" value="1"/>
</dbReference>
<dbReference type="CDD" id="cd02642">
    <property type="entry name" value="R3H_encore_like"/>
    <property type="match status" value="1"/>
</dbReference>
<sequence>MVFVLFLRQGLALSPRLECSCTISAHCKLCFPGSSHPHTSAPQRRTSNHGHARKRAKSNSKLKLVRSLAVCEESSTPFADGPLETQDIIQLHISCPSDKEEEKSTKDVSEKEDKDKNKEKIPRKMLSRDSSQEYTDSTGIDLHEFLVNTLKKNPRDRMMLLKLEQEILEFINDNNNQFKKFPQMTSYHRMLLHRVAAYFGMDHNVDQTGKAVIINKTSNTRIPEQRFSEHIKDEKNAEFQQRFILKRDDASMDRDDNQIRVPLQDGRRSKSIEEREEEYQRVRERIFARETGQNGYLNDIRLSKEAFSSSSHKRRQIFRGNREGLSRTSSSRQSSTDSELKSLEPRPWSSTDSDGSVRSMRPPVTKASSFSGISILTRGDSIGSSKGSSAGRISRPGMALGAPEVCNQVTSSQSVRGLLPCTAQQQQQQQQLPALPPTPQQQPPLNNHMISQPVPALQPSPQPVQFSPSSCPQVLLPVSPPQQYNMADDLSNPFGQMSLSRQGSTEAADPSAALFQTPLISQHPQQTSFIMASTGQPLPTSNYSTSSHAPPTQQVLPPQGYMQPPQQIQVSYYPPGQYPNSNQQYRPLSHPVAYSPQRGQQLPQPSQQPGLQPMMPNQQQAAYQGMIGVQQPQNQGLLSSQRSSMGGQMQGLVVQYTPLPSYQVPVGSDSQNVVQPPFQQPMLVPASQSVQGGLPAAGVPVYYSMIPPAQQNGTSPSVGFLQPPGSEQYQMPQSPSPCSPPQLPQQYSGVSPSGPGVVVMQLNVPNGPQPPQNPSMVQWSHCKYYSMDQRGQKPGDLYSPDSSPQANTQMSSSPVTSPTQSPAPSPVTSLSSVCTGLSPLPVLTQFPRPGGPAQGDGRYSLLGQPLQYNLSICPPLLHGQSTYTVHQGQSGLKHGNRGKRQALKSASTDLGTADVVLGRVLEVTDLPEGITRTEADKLFTQLAMSGAKIQWLKDAQGLPGGGGGDNSGTAENGRHSDLAALYTIVAVFPSPLAAQNASLRLNNSVSRFKLRMAKKNYDLRILERASSQ</sequence>
<dbReference type="RefSeq" id="XP_032145689.1">
    <property type="nucleotide sequence ID" value="XM_032289798.1"/>
</dbReference>
<dbReference type="AlphaFoldDB" id="A0A6J3IUP1"/>
<feature type="compositionally biased region" description="Basic and acidic residues" evidence="2">
    <location>
        <begin position="265"/>
        <end position="276"/>
    </location>
</feature>
<feature type="compositionally biased region" description="Polar residues" evidence="2">
    <location>
        <begin position="36"/>
        <end position="45"/>
    </location>
</feature>
<evidence type="ECO:0000259" key="4">
    <source>
        <dbReference type="PROSITE" id="PS51673"/>
    </source>
</evidence>
<feature type="compositionally biased region" description="Low complexity" evidence="2">
    <location>
        <begin position="811"/>
        <end position="829"/>
    </location>
</feature>
<organism evidence="5 6">
    <name type="scientific">Sapajus apella</name>
    <name type="common">Brown-capped capuchin</name>
    <name type="synonym">Cebus apella</name>
    <dbReference type="NCBI Taxonomy" id="9515"/>
    <lineage>
        <taxon>Eukaryota</taxon>
        <taxon>Metazoa</taxon>
        <taxon>Chordata</taxon>
        <taxon>Craniata</taxon>
        <taxon>Vertebrata</taxon>
        <taxon>Euteleostomi</taxon>
        <taxon>Mammalia</taxon>
        <taxon>Eutheria</taxon>
        <taxon>Euarchontoglires</taxon>
        <taxon>Primates</taxon>
        <taxon>Haplorrhini</taxon>
        <taxon>Platyrrhini</taxon>
        <taxon>Cebidae</taxon>
        <taxon>Cebinae</taxon>
        <taxon>Sapajus</taxon>
    </lineage>
</organism>
<evidence type="ECO:0000256" key="1">
    <source>
        <dbReference type="ARBA" id="ARBA00022553"/>
    </source>
</evidence>
<accession>A0A6J3IUP1</accession>
<gene>
    <name evidence="6" type="primary">R3HDM2</name>
</gene>
<name>A0A6J3IUP1_SAPAP</name>
<dbReference type="Gene3D" id="3.30.1370.50">
    <property type="entry name" value="R3H-like domain"/>
    <property type="match status" value="1"/>
</dbReference>
<feature type="region of interest" description="Disordered" evidence="2">
    <location>
        <begin position="308"/>
        <end position="396"/>
    </location>
</feature>
<proteinExistence type="predicted"/>
<feature type="domain" description="R3H" evidence="3">
    <location>
        <begin position="157"/>
        <end position="220"/>
    </location>
</feature>
<feature type="region of interest" description="Disordered" evidence="2">
    <location>
        <begin position="713"/>
        <end position="777"/>
    </location>
</feature>
<dbReference type="PROSITE" id="PS51673">
    <property type="entry name" value="SUZ"/>
    <property type="match status" value="1"/>
</dbReference>
<feature type="region of interest" description="Disordered" evidence="2">
    <location>
        <begin position="532"/>
        <end position="613"/>
    </location>
</feature>
<feature type="region of interest" description="Disordered" evidence="2">
    <location>
        <begin position="36"/>
        <end position="59"/>
    </location>
</feature>
<dbReference type="Pfam" id="PF01424">
    <property type="entry name" value="R3H"/>
    <property type="match status" value="1"/>
</dbReference>
<evidence type="ECO:0000313" key="6">
    <source>
        <dbReference type="RefSeq" id="XP_032145689.1"/>
    </source>
</evidence>
<dbReference type="InterPro" id="IPR024771">
    <property type="entry name" value="SUZ"/>
</dbReference>
<dbReference type="PANTHER" id="PTHR15672:SF13">
    <property type="entry name" value="R3H DOMAIN-CONTAINING PROTEIN 2"/>
    <property type="match status" value="1"/>
</dbReference>
<evidence type="ECO:0000256" key="2">
    <source>
        <dbReference type="SAM" id="MobiDB-lite"/>
    </source>
</evidence>
<dbReference type="InterPro" id="IPR051937">
    <property type="entry name" value="R3H_domain_containing"/>
</dbReference>
<dbReference type="GO" id="GO:0003676">
    <property type="term" value="F:nucleic acid binding"/>
    <property type="evidence" value="ECO:0007669"/>
    <property type="project" value="UniProtKB-UniRule"/>
</dbReference>
<feature type="domain" description="SUZ" evidence="4">
    <location>
        <begin position="221"/>
        <end position="291"/>
    </location>
</feature>
<feature type="compositionally biased region" description="Polar residues" evidence="2">
    <location>
        <begin position="532"/>
        <end position="556"/>
    </location>
</feature>
<reference evidence="6" key="1">
    <citation type="submission" date="2025-08" db="UniProtKB">
        <authorList>
            <consortium name="RefSeq"/>
        </authorList>
    </citation>
    <scope>IDENTIFICATION</scope>
    <source>
        <tissue evidence="6">Blood</tissue>
    </source>
</reference>
<protein>
    <submittedName>
        <fullName evidence="6">R3H domain-containing protein 2 isoform X14</fullName>
    </submittedName>
</protein>
<feature type="region of interest" description="Disordered" evidence="2">
    <location>
        <begin position="255"/>
        <end position="276"/>
    </location>
</feature>
<keyword evidence="1" id="KW-0597">Phosphoprotein</keyword>
<feature type="compositionally biased region" description="Basic residues" evidence="2">
    <location>
        <begin position="46"/>
        <end position="59"/>
    </location>
</feature>
<feature type="compositionally biased region" description="Low complexity" evidence="2">
    <location>
        <begin position="744"/>
        <end position="766"/>
    </location>
</feature>
<evidence type="ECO:0000259" key="3">
    <source>
        <dbReference type="PROSITE" id="PS51061"/>
    </source>
</evidence>